<feature type="binding site" evidence="9">
    <location>
        <position position="236"/>
    </location>
    <ligand>
        <name>FMN</name>
        <dbReference type="ChEBI" id="CHEBI:58210"/>
    </ligand>
</feature>
<evidence type="ECO:0000256" key="8">
    <source>
        <dbReference type="PIRSR" id="PIRSR000138-1"/>
    </source>
</evidence>
<evidence type="ECO:0000256" key="3">
    <source>
        <dbReference type="ARBA" id="ARBA00022643"/>
    </source>
</evidence>
<feature type="binding site" evidence="9">
    <location>
        <begin position="267"/>
        <end position="271"/>
    </location>
    <ligand>
        <name>FMN</name>
        <dbReference type="ChEBI" id="CHEBI:58210"/>
    </ligand>
</feature>
<dbReference type="Gene3D" id="3.20.20.70">
    <property type="entry name" value="Aldolase class I"/>
    <property type="match status" value="1"/>
</dbReference>
<dbReference type="PIRSF" id="PIRSF000138">
    <property type="entry name" value="Al-hdrx_acd_dh"/>
    <property type="match status" value="1"/>
</dbReference>
<evidence type="ECO:0000256" key="5">
    <source>
        <dbReference type="ARBA" id="ARBA00024042"/>
    </source>
</evidence>
<evidence type="ECO:0000256" key="7">
    <source>
        <dbReference type="ARBA" id="ARBA00048754"/>
    </source>
</evidence>
<dbReference type="InterPro" id="IPR013785">
    <property type="entry name" value="Aldolase_TIM"/>
</dbReference>
<feature type="active site" description="Proton acceptor" evidence="8">
    <location>
        <position position="236"/>
    </location>
</feature>
<proteinExistence type="inferred from homology"/>
<dbReference type="AlphaFoldDB" id="A0A174AYK3"/>
<dbReference type="OrthoDB" id="9770452at2"/>
<accession>A0A174AYK3</accession>
<evidence type="ECO:0000313" key="14">
    <source>
        <dbReference type="Proteomes" id="UP000095597"/>
    </source>
</evidence>
<comment type="catalytic activity">
    <reaction evidence="7">
        <text>(S)-lactate + O2 = pyruvate + H2O2</text>
        <dbReference type="Rhea" id="RHEA:55868"/>
        <dbReference type="ChEBI" id="CHEBI:15361"/>
        <dbReference type="ChEBI" id="CHEBI:15379"/>
        <dbReference type="ChEBI" id="CHEBI:16240"/>
        <dbReference type="ChEBI" id="CHEBI:16651"/>
    </reaction>
    <physiologicalReaction direction="left-to-right" evidence="7">
        <dbReference type="Rhea" id="RHEA:55869"/>
    </physiologicalReaction>
</comment>
<gene>
    <name evidence="12" type="primary">lldD</name>
    <name evidence="12" type="ORF">ERS852423_01816</name>
    <name evidence="11" type="ORF">ERS852573_02455</name>
</gene>
<dbReference type="EMBL" id="CYXO01000017">
    <property type="protein sequence ID" value="CUN20467.1"/>
    <property type="molecule type" value="Genomic_DNA"/>
</dbReference>
<evidence type="ECO:0000259" key="10">
    <source>
        <dbReference type="PROSITE" id="PS51349"/>
    </source>
</evidence>
<evidence type="ECO:0000256" key="1">
    <source>
        <dbReference type="ARBA" id="ARBA00001917"/>
    </source>
</evidence>
<keyword evidence="4 12" id="KW-0560">Oxidoreductase</keyword>
<dbReference type="SUPFAM" id="SSF51395">
    <property type="entry name" value="FMN-linked oxidoreductases"/>
    <property type="match status" value="1"/>
</dbReference>
<dbReference type="PANTHER" id="PTHR10578">
    <property type="entry name" value="S -2-HYDROXY-ACID OXIDASE-RELATED"/>
    <property type="match status" value="1"/>
</dbReference>
<evidence type="ECO:0000256" key="6">
    <source>
        <dbReference type="ARBA" id="ARBA00029513"/>
    </source>
</evidence>
<keyword evidence="3 9" id="KW-0288">FMN</keyword>
<dbReference type="InterPro" id="IPR037396">
    <property type="entry name" value="FMN_HAD"/>
</dbReference>
<feature type="binding site" evidence="9">
    <location>
        <position position="234"/>
    </location>
    <ligand>
        <name>FMN</name>
        <dbReference type="ChEBI" id="CHEBI:58210"/>
    </ligand>
</feature>
<evidence type="ECO:0000256" key="9">
    <source>
        <dbReference type="PIRSR" id="PIRSR000138-2"/>
    </source>
</evidence>
<dbReference type="PROSITE" id="PS51349">
    <property type="entry name" value="FMN_HYDROXY_ACID_DH_2"/>
    <property type="match status" value="1"/>
</dbReference>
<dbReference type="InterPro" id="IPR012133">
    <property type="entry name" value="Alpha-hydoxy_acid_DH_FMN"/>
</dbReference>
<name>A0A174AYK3_9FIRM</name>
<evidence type="ECO:0000313" key="11">
    <source>
        <dbReference type="EMBL" id="CUN20467.1"/>
    </source>
</evidence>
<dbReference type="CDD" id="cd02809">
    <property type="entry name" value="alpha_hydroxyacid_oxid_FMN"/>
    <property type="match status" value="1"/>
</dbReference>
<protein>
    <recommendedName>
        <fullName evidence="6">L-lactate oxidase</fullName>
    </recommendedName>
</protein>
<feature type="domain" description="FMN hydroxy acid dehydrogenase" evidence="10">
    <location>
        <begin position="37"/>
        <end position="340"/>
    </location>
</feature>
<feature type="binding site" evidence="9">
    <location>
        <position position="212"/>
    </location>
    <ligand>
        <name>FMN</name>
        <dbReference type="ChEBI" id="CHEBI:58210"/>
    </ligand>
</feature>
<dbReference type="InterPro" id="IPR000262">
    <property type="entry name" value="FMN-dep_DH"/>
</dbReference>
<dbReference type="EMBL" id="CYYY01000007">
    <property type="protein sequence ID" value="CUN92566.1"/>
    <property type="molecule type" value="Genomic_DNA"/>
</dbReference>
<comment type="similarity">
    <text evidence="5">Belongs to the FMN-dependent alpha-hydroxy acid dehydrogenase family.</text>
</comment>
<dbReference type="GO" id="GO:0016491">
    <property type="term" value="F:oxidoreductase activity"/>
    <property type="evidence" value="ECO:0007669"/>
    <property type="project" value="UniProtKB-KW"/>
</dbReference>
<sequence>MNYSECIENARTRIGNYCKACPECNGRACKNQMPGPGAKGVGDTAIRNYDKWKEIRVQMDTIAENKPVDTSLELFGKKFKYPFFAGPVGAVGLHYGDCLDDVAYNDILVSSCAKYGIAAFTGDGVDSNVMVAATKAIKKTDGIGIPTVKPWNLDVIAGKMEMVHESKALAVAMDIDAAGLPFLKNMEPPAGSKTVEELRQIAKMAGTPFIVKGVMTVKGALKAKEAGASAIVVSNHGGRVLDQCPATAEVLEEIALAVGDSMKIFVDGGIRSGVDVFKALALGADAVIIARPFVTAVYGGAEEGVKSYIEKLGTELEDTMKMCGVTSLEEIDRDCVWTRS</sequence>
<reference evidence="13 14" key="1">
    <citation type="submission" date="2015-09" db="EMBL/GenBank/DDBJ databases">
        <authorList>
            <consortium name="Pathogen Informatics"/>
        </authorList>
    </citation>
    <scope>NUCLEOTIDE SEQUENCE [LARGE SCALE GENOMIC DNA]</scope>
    <source>
        <strain evidence="12 13">2789STDY5608866</strain>
        <strain evidence="11 14">2789STDY5834961</strain>
    </source>
</reference>
<keyword evidence="2 9" id="KW-0285">Flavoprotein</keyword>
<dbReference type="Pfam" id="PF01070">
    <property type="entry name" value="FMN_dh"/>
    <property type="match status" value="2"/>
</dbReference>
<evidence type="ECO:0000256" key="2">
    <source>
        <dbReference type="ARBA" id="ARBA00022630"/>
    </source>
</evidence>
<comment type="cofactor">
    <cofactor evidence="1">
        <name>FMN</name>
        <dbReference type="ChEBI" id="CHEBI:58210"/>
    </cofactor>
</comment>
<organism evidence="12 13">
    <name type="scientific">Dorea longicatena</name>
    <dbReference type="NCBI Taxonomy" id="88431"/>
    <lineage>
        <taxon>Bacteria</taxon>
        <taxon>Bacillati</taxon>
        <taxon>Bacillota</taxon>
        <taxon>Clostridia</taxon>
        <taxon>Lachnospirales</taxon>
        <taxon>Lachnospiraceae</taxon>
        <taxon>Dorea</taxon>
    </lineage>
</organism>
<dbReference type="RefSeq" id="WP_055181686.1">
    <property type="nucleotide sequence ID" value="NZ_CABIWY010000007.1"/>
</dbReference>
<dbReference type="PANTHER" id="PTHR10578:SF107">
    <property type="entry name" value="2-HYDROXYACID OXIDASE 1"/>
    <property type="match status" value="1"/>
</dbReference>
<dbReference type="Proteomes" id="UP000095597">
    <property type="component" value="Unassembled WGS sequence"/>
</dbReference>
<evidence type="ECO:0000256" key="4">
    <source>
        <dbReference type="ARBA" id="ARBA00023002"/>
    </source>
</evidence>
<evidence type="ECO:0000313" key="13">
    <source>
        <dbReference type="Proteomes" id="UP000095439"/>
    </source>
</evidence>
<dbReference type="GO" id="GO:0010181">
    <property type="term" value="F:FMN binding"/>
    <property type="evidence" value="ECO:0007669"/>
    <property type="project" value="InterPro"/>
</dbReference>
<evidence type="ECO:0000313" key="12">
    <source>
        <dbReference type="EMBL" id="CUN92566.1"/>
    </source>
</evidence>
<feature type="binding site" evidence="9">
    <location>
        <position position="239"/>
    </location>
    <ligand>
        <name>glyoxylate</name>
        <dbReference type="ChEBI" id="CHEBI:36655"/>
    </ligand>
</feature>
<dbReference type="Proteomes" id="UP000095439">
    <property type="component" value="Unassembled WGS sequence"/>
</dbReference>